<sequence length="299" mass="33998">MFTDTHKEAFSRDGYVVVEDFLSKDQVQELRQHIQQLLTDFNPQDHPLTTFPTTTDNKLLGNQYFFDSATRISYFLETDSVAQGKLSVEPAQAINKIGHGLHIQDPVFKQLTHSSHVREIADKLGFKDPRVLQSMVICKQPRIGGPVPMHQDSTFLFTDPPSACGFWIALEDCLVTNGCLYVVPTSHRSHAISRRMVRCSSEKHSHADEGVDFVDIEPVFSLYPLKGEQEEQQEQPESCPVEVKAGSLVLLHGQLLHMSPPNHSDKSRWIYTFHIIEGMHKYDLSNWLQMPADFPLTKL</sequence>
<organism evidence="5 6">
    <name type="scientific">Coemansia brasiliensis</name>
    <dbReference type="NCBI Taxonomy" id="2650707"/>
    <lineage>
        <taxon>Eukaryota</taxon>
        <taxon>Fungi</taxon>
        <taxon>Fungi incertae sedis</taxon>
        <taxon>Zoopagomycota</taxon>
        <taxon>Kickxellomycotina</taxon>
        <taxon>Kickxellomycetes</taxon>
        <taxon>Kickxellales</taxon>
        <taxon>Kickxellaceae</taxon>
        <taxon>Coemansia</taxon>
    </lineage>
</organism>
<evidence type="ECO:0000256" key="1">
    <source>
        <dbReference type="ARBA" id="ARBA00001962"/>
    </source>
</evidence>
<dbReference type="EMBL" id="JANBUW010000010">
    <property type="protein sequence ID" value="KAJ2851659.1"/>
    <property type="molecule type" value="Genomic_DNA"/>
</dbReference>
<evidence type="ECO:0000256" key="3">
    <source>
        <dbReference type="ARBA" id="ARBA00022723"/>
    </source>
</evidence>
<dbReference type="GO" id="GO:0046872">
    <property type="term" value="F:metal ion binding"/>
    <property type="evidence" value="ECO:0007669"/>
    <property type="project" value="UniProtKB-KW"/>
</dbReference>
<reference evidence="5" key="1">
    <citation type="submission" date="2022-07" db="EMBL/GenBank/DDBJ databases">
        <title>Phylogenomic reconstructions and comparative analyses of Kickxellomycotina fungi.</title>
        <authorList>
            <person name="Reynolds N.K."/>
            <person name="Stajich J.E."/>
            <person name="Barry K."/>
            <person name="Grigoriev I.V."/>
            <person name="Crous P."/>
            <person name="Smith M.E."/>
        </authorList>
    </citation>
    <scope>NUCLEOTIDE SEQUENCE</scope>
    <source>
        <strain evidence="5">NRRL 1566</strain>
    </source>
</reference>
<evidence type="ECO:0000313" key="5">
    <source>
        <dbReference type="EMBL" id="KAJ2851659.1"/>
    </source>
</evidence>
<dbReference type="OrthoDB" id="445007at2759"/>
<evidence type="ECO:0008006" key="7">
    <source>
        <dbReference type="Google" id="ProtNLM"/>
    </source>
</evidence>
<protein>
    <recommendedName>
        <fullName evidence="7">Phytanoyl-CoA dioxygenase</fullName>
    </recommendedName>
</protein>
<keyword evidence="4" id="KW-0408">Iron</keyword>
<comment type="caution">
    <text evidence="5">The sequence shown here is derived from an EMBL/GenBank/DDBJ whole genome shotgun (WGS) entry which is preliminary data.</text>
</comment>
<dbReference type="SUPFAM" id="SSF51197">
    <property type="entry name" value="Clavaminate synthase-like"/>
    <property type="match status" value="1"/>
</dbReference>
<evidence type="ECO:0000256" key="4">
    <source>
        <dbReference type="ARBA" id="ARBA00023004"/>
    </source>
</evidence>
<evidence type="ECO:0000256" key="2">
    <source>
        <dbReference type="ARBA" id="ARBA00005830"/>
    </source>
</evidence>
<comment type="similarity">
    <text evidence="2">Belongs to the PhyH family.</text>
</comment>
<proteinExistence type="inferred from homology"/>
<dbReference type="Proteomes" id="UP001139887">
    <property type="component" value="Unassembled WGS sequence"/>
</dbReference>
<evidence type="ECO:0000313" key="6">
    <source>
        <dbReference type="Proteomes" id="UP001139887"/>
    </source>
</evidence>
<dbReference type="PANTHER" id="PTHR20883:SF15">
    <property type="entry name" value="PHYTANOYL-COA DIOXYGENASE DOMAIN-CONTAINING PROTEIN 1"/>
    <property type="match status" value="1"/>
</dbReference>
<dbReference type="Pfam" id="PF05721">
    <property type="entry name" value="PhyH"/>
    <property type="match status" value="1"/>
</dbReference>
<dbReference type="Gene3D" id="2.60.120.620">
    <property type="entry name" value="q2cbj1_9rhob like domain"/>
    <property type="match status" value="1"/>
</dbReference>
<dbReference type="AlphaFoldDB" id="A0A9W8IHQ9"/>
<accession>A0A9W8IHQ9</accession>
<dbReference type="InterPro" id="IPR008775">
    <property type="entry name" value="Phytyl_CoA_dOase-like"/>
</dbReference>
<name>A0A9W8IHQ9_9FUNG</name>
<keyword evidence="3" id="KW-0479">Metal-binding</keyword>
<comment type="cofactor">
    <cofactor evidence="1">
        <name>Fe cation</name>
        <dbReference type="ChEBI" id="CHEBI:24875"/>
    </cofactor>
</comment>
<keyword evidence="6" id="KW-1185">Reference proteome</keyword>
<dbReference type="PANTHER" id="PTHR20883">
    <property type="entry name" value="PHYTANOYL-COA DIOXYGENASE DOMAIN CONTAINING 1"/>
    <property type="match status" value="1"/>
</dbReference>
<gene>
    <name evidence="5" type="ORF">IWW36_000982</name>
</gene>